<feature type="transmembrane region" description="Helical" evidence="6">
    <location>
        <begin position="64"/>
        <end position="84"/>
    </location>
</feature>
<accession>A0A2C8F5G6</accession>
<dbReference type="CDD" id="cd16914">
    <property type="entry name" value="EcfT"/>
    <property type="match status" value="1"/>
</dbReference>
<dbReference type="EMBL" id="LT907975">
    <property type="protein sequence ID" value="SOB57749.1"/>
    <property type="molecule type" value="Genomic_DNA"/>
</dbReference>
<dbReference type="PANTHER" id="PTHR34857:SF2">
    <property type="entry name" value="SLL0384 PROTEIN"/>
    <property type="match status" value="1"/>
</dbReference>
<keyword evidence="5 6" id="KW-0472">Membrane</keyword>
<evidence type="ECO:0000313" key="8">
    <source>
        <dbReference type="Proteomes" id="UP000219215"/>
    </source>
</evidence>
<dbReference type="KEGG" id="pprf:DPRO_0859"/>
<evidence type="ECO:0000256" key="1">
    <source>
        <dbReference type="ARBA" id="ARBA00004651"/>
    </source>
</evidence>
<dbReference type="OrthoDB" id="4533at2"/>
<organism evidence="7 8">
    <name type="scientific">Pseudodesulfovibrio profundus</name>
    <dbReference type="NCBI Taxonomy" id="57320"/>
    <lineage>
        <taxon>Bacteria</taxon>
        <taxon>Pseudomonadati</taxon>
        <taxon>Thermodesulfobacteriota</taxon>
        <taxon>Desulfovibrionia</taxon>
        <taxon>Desulfovibrionales</taxon>
        <taxon>Desulfovibrionaceae</taxon>
    </lineage>
</organism>
<dbReference type="RefSeq" id="WP_097010949.1">
    <property type="nucleotide sequence ID" value="NZ_LT907975.1"/>
</dbReference>
<dbReference type="InterPro" id="IPR012809">
    <property type="entry name" value="ECF_CbiQ"/>
</dbReference>
<keyword evidence="8" id="KW-1185">Reference proteome</keyword>
<comment type="subcellular location">
    <subcellularLocation>
        <location evidence="1">Cell membrane</location>
        <topology evidence="1">Multi-pass membrane protein</topology>
    </subcellularLocation>
</comment>
<sequence length="256" mass="28393">MPTLGEPFAHGESLIHGIDPRIRLICATLLTVPTALLLRIDQSIAMLILGVVLIGTAQLSPARVLSRLAIVNTFIAFLWLFIPFSTPGSPIGTIGPLTVTHEGLVLSTLVTLKSNAIILTLIALLGTIKVQDLGPAMQSLKVPDKLCHLLVFTYRYIFVIHQEYQTMRQAMSARGFCPTTNTHTYRTYAWLVGMLLVKSWDRAERVHGAMMCRGFKGKFYSLASFTTSVTDYCFLMGCMVMIIAVHTNDIFKRVFV</sequence>
<name>A0A2C8F5G6_9BACT</name>
<feature type="transmembrane region" description="Helical" evidence="6">
    <location>
        <begin position="219"/>
        <end position="245"/>
    </location>
</feature>
<dbReference type="NCBIfam" id="TIGR02454">
    <property type="entry name" value="ECF_T_CbiQ"/>
    <property type="match status" value="1"/>
</dbReference>
<evidence type="ECO:0000256" key="6">
    <source>
        <dbReference type="SAM" id="Phobius"/>
    </source>
</evidence>
<evidence type="ECO:0000256" key="3">
    <source>
        <dbReference type="ARBA" id="ARBA00022692"/>
    </source>
</evidence>
<dbReference type="GO" id="GO:0006824">
    <property type="term" value="P:cobalt ion transport"/>
    <property type="evidence" value="ECO:0007669"/>
    <property type="project" value="InterPro"/>
</dbReference>
<feature type="transmembrane region" description="Helical" evidence="6">
    <location>
        <begin position="104"/>
        <end position="128"/>
    </location>
</feature>
<dbReference type="AlphaFoldDB" id="A0A2C8F5G6"/>
<protein>
    <submittedName>
        <fullName evidence="7">Nickel transport protein NikQ</fullName>
    </submittedName>
</protein>
<feature type="transmembrane region" description="Helical" evidence="6">
    <location>
        <begin position="36"/>
        <end position="57"/>
    </location>
</feature>
<keyword evidence="3 6" id="KW-0812">Transmembrane</keyword>
<evidence type="ECO:0000256" key="5">
    <source>
        <dbReference type="ARBA" id="ARBA00023136"/>
    </source>
</evidence>
<evidence type="ECO:0000313" key="7">
    <source>
        <dbReference type="EMBL" id="SOB57749.1"/>
    </source>
</evidence>
<dbReference type="InterPro" id="IPR051611">
    <property type="entry name" value="ECF_transporter_component"/>
</dbReference>
<evidence type="ECO:0000256" key="2">
    <source>
        <dbReference type="ARBA" id="ARBA00022475"/>
    </source>
</evidence>
<keyword evidence="4 6" id="KW-1133">Transmembrane helix</keyword>
<evidence type="ECO:0000256" key="4">
    <source>
        <dbReference type="ARBA" id="ARBA00022989"/>
    </source>
</evidence>
<reference evidence="8" key="1">
    <citation type="submission" date="2017-09" db="EMBL/GenBank/DDBJ databases">
        <authorList>
            <person name="Regsiter A."/>
            <person name="William W."/>
        </authorList>
    </citation>
    <scope>NUCLEOTIDE SEQUENCE [LARGE SCALE GENOMIC DNA]</scope>
    <source>
        <strain evidence="8">500-1</strain>
    </source>
</reference>
<keyword evidence="2" id="KW-1003">Cell membrane</keyword>
<dbReference type="GO" id="GO:0043190">
    <property type="term" value="C:ATP-binding cassette (ABC) transporter complex"/>
    <property type="evidence" value="ECO:0007669"/>
    <property type="project" value="InterPro"/>
</dbReference>
<proteinExistence type="predicted"/>
<dbReference type="PANTHER" id="PTHR34857">
    <property type="entry name" value="SLL0384 PROTEIN"/>
    <property type="match status" value="1"/>
</dbReference>
<dbReference type="Proteomes" id="UP000219215">
    <property type="component" value="Chromosome DPRO"/>
</dbReference>
<gene>
    <name evidence="7" type="primary">nikQ</name>
    <name evidence="7" type="ORF">DPRO_0859</name>
</gene>
<dbReference type="InterPro" id="IPR003339">
    <property type="entry name" value="ABC/ECF_trnsptr_transmembrane"/>
</dbReference>
<dbReference type="Pfam" id="PF02361">
    <property type="entry name" value="CbiQ"/>
    <property type="match status" value="1"/>
</dbReference>